<keyword evidence="12 14" id="KW-0472">Membrane</keyword>
<dbReference type="GO" id="GO:0020037">
    <property type="term" value="F:heme binding"/>
    <property type="evidence" value="ECO:0007669"/>
    <property type="project" value="InterPro"/>
</dbReference>
<evidence type="ECO:0000256" key="12">
    <source>
        <dbReference type="ARBA" id="ARBA00023136"/>
    </source>
</evidence>
<evidence type="ECO:0000256" key="1">
    <source>
        <dbReference type="ARBA" id="ARBA00001971"/>
    </source>
</evidence>
<keyword evidence="14" id="KW-1133">Transmembrane helix</keyword>
<keyword evidence="6 13" id="KW-0479">Metal-binding</keyword>
<evidence type="ECO:0000256" key="6">
    <source>
        <dbReference type="ARBA" id="ARBA00022723"/>
    </source>
</evidence>
<accession>H2YE90</accession>
<dbReference type="Pfam" id="PF00067">
    <property type="entry name" value="p450"/>
    <property type="match status" value="1"/>
</dbReference>
<dbReference type="PANTHER" id="PTHR24300:SF397">
    <property type="entry name" value="CYTOCHROME P450 2U1"/>
    <property type="match status" value="1"/>
</dbReference>
<dbReference type="PRINTS" id="PR00385">
    <property type="entry name" value="P450"/>
</dbReference>
<dbReference type="InterPro" id="IPR001128">
    <property type="entry name" value="Cyt_P450"/>
</dbReference>
<dbReference type="Ensembl" id="ENSCSAVT00000003693.1">
    <property type="protein sequence ID" value="ENSCSAVP00000003638.1"/>
    <property type="gene ID" value="ENSCSAVG00000002158.1"/>
</dbReference>
<comment type="subcellular location">
    <subcellularLocation>
        <location evidence="3">Endoplasmic reticulum membrane</location>
        <topology evidence="3">Peripheral membrane protein</topology>
    </subcellularLocation>
    <subcellularLocation>
        <location evidence="2">Microsome membrane</location>
        <topology evidence="2">Peripheral membrane protein</topology>
    </subcellularLocation>
</comment>
<proteinExistence type="inferred from homology"/>
<organism evidence="15 16">
    <name type="scientific">Ciona savignyi</name>
    <name type="common">Pacific transparent sea squirt</name>
    <dbReference type="NCBI Taxonomy" id="51511"/>
    <lineage>
        <taxon>Eukaryota</taxon>
        <taxon>Metazoa</taxon>
        <taxon>Chordata</taxon>
        <taxon>Tunicata</taxon>
        <taxon>Ascidiacea</taxon>
        <taxon>Phlebobranchia</taxon>
        <taxon>Cionidae</taxon>
        <taxon>Ciona</taxon>
    </lineage>
</organism>
<evidence type="ECO:0000256" key="13">
    <source>
        <dbReference type="PIRSR" id="PIRSR602401-1"/>
    </source>
</evidence>
<evidence type="ECO:0000256" key="11">
    <source>
        <dbReference type="ARBA" id="ARBA00023033"/>
    </source>
</evidence>
<dbReference type="InParanoid" id="H2YE90"/>
<dbReference type="GO" id="GO:0006082">
    <property type="term" value="P:organic acid metabolic process"/>
    <property type="evidence" value="ECO:0007669"/>
    <property type="project" value="TreeGrafter"/>
</dbReference>
<sequence>FNIQGMDITSVLLFLLVVVLVFLWNRRGSGNFPPGFDGVPLLGCIPLFGVHRERSIAEWGREKGWPIFYIKLGITKVVVLNTFESIEEAFVKKGQYFVERHIPIFLKRYSKGGKGNVCFPMGRFGNTSARFGIHTLRDLGMGKSGMENKIQSEIEHLSDYLVNSPNIVGKKSVDIVPIITKAVSNIICQLVFNTRFNLDDKITFIDSAAGIKLVKNASWVRQVKMTLCYVPLLNRIPTIAKLKQEREALHNTRHDLLRKYIQMHKETLDKGNPRDFIDAFLIAGEQDKEENSSFNDEQLLFYIQDLFFGGTDTTSFTLTWTFLYLSLFPEKQKRLHDEIDEVIGSSGNISMSFLEKMPYAQAVMQEIFRVRPLVPLGMPRKCGQNISLMGHNLPKDTSVIPNIWSAHHNPDRWPEPDSFLPERHIDSNGNFIKSKDIIPFMLGPRNCLGIRLAEMEHFMFMVGLLQKLQFALPAGQGKVDTRGSSSIVLLLPPDVDLVITSR</sequence>
<evidence type="ECO:0000313" key="15">
    <source>
        <dbReference type="Ensembl" id="ENSCSAVP00000003638.1"/>
    </source>
</evidence>
<keyword evidence="7" id="KW-0256">Endoplasmic reticulum</keyword>
<evidence type="ECO:0000256" key="2">
    <source>
        <dbReference type="ARBA" id="ARBA00004174"/>
    </source>
</evidence>
<keyword evidence="8" id="KW-0492">Microsome</keyword>
<keyword evidence="14" id="KW-0812">Transmembrane</keyword>
<dbReference type="InterPro" id="IPR008069">
    <property type="entry name" value="Cyt_P450_E_grp-I_CYP2D-like"/>
</dbReference>
<evidence type="ECO:0000256" key="3">
    <source>
        <dbReference type="ARBA" id="ARBA00004406"/>
    </source>
</evidence>
<dbReference type="GO" id="GO:0016712">
    <property type="term" value="F:oxidoreductase activity, acting on paired donors, with incorporation or reduction of molecular oxygen, reduced flavin or flavoprotein as one donor, and incorporation of one atom of oxygen"/>
    <property type="evidence" value="ECO:0007669"/>
    <property type="project" value="InterPro"/>
</dbReference>
<dbReference type="PANTHER" id="PTHR24300">
    <property type="entry name" value="CYTOCHROME P450 508A4-RELATED"/>
    <property type="match status" value="1"/>
</dbReference>
<dbReference type="PRINTS" id="PR00463">
    <property type="entry name" value="EP450I"/>
</dbReference>
<evidence type="ECO:0000256" key="7">
    <source>
        <dbReference type="ARBA" id="ARBA00022824"/>
    </source>
</evidence>
<dbReference type="FunFam" id="1.10.630.10:FF:000238">
    <property type="entry name" value="Cytochrome P450 2A6"/>
    <property type="match status" value="1"/>
</dbReference>
<dbReference type="PRINTS" id="PR01686">
    <property type="entry name" value="EP450ICYP2D"/>
</dbReference>
<evidence type="ECO:0000313" key="16">
    <source>
        <dbReference type="Proteomes" id="UP000007875"/>
    </source>
</evidence>
<dbReference type="eggNOG" id="KOG0156">
    <property type="taxonomic scope" value="Eukaryota"/>
</dbReference>
<dbReference type="HOGENOM" id="CLU_001570_22_0_1"/>
<comment type="cofactor">
    <cofactor evidence="1 13">
        <name>heme</name>
        <dbReference type="ChEBI" id="CHEBI:30413"/>
    </cofactor>
</comment>
<evidence type="ECO:0000256" key="8">
    <source>
        <dbReference type="ARBA" id="ARBA00022848"/>
    </source>
</evidence>
<evidence type="ECO:0000256" key="4">
    <source>
        <dbReference type="ARBA" id="ARBA00010617"/>
    </source>
</evidence>
<reference evidence="15" key="2">
    <citation type="submission" date="2025-08" db="UniProtKB">
        <authorList>
            <consortium name="Ensembl"/>
        </authorList>
    </citation>
    <scope>IDENTIFICATION</scope>
</reference>
<keyword evidence="5 13" id="KW-0349">Heme</keyword>
<feature type="transmembrane region" description="Helical" evidence="14">
    <location>
        <begin position="6"/>
        <end position="24"/>
    </location>
</feature>
<keyword evidence="11" id="KW-0503">Monooxygenase</keyword>
<keyword evidence="9" id="KW-0560">Oxidoreductase</keyword>
<dbReference type="AlphaFoldDB" id="H2YE90"/>
<comment type="similarity">
    <text evidence="4">Belongs to the cytochrome P450 family.</text>
</comment>
<dbReference type="SUPFAM" id="SSF48264">
    <property type="entry name" value="Cytochrome P450"/>
    <property type="match status" value="1"/>
</dbReference>
<dbReference type="InterPro" id="IPR050182">
    <property type="entry name" value="Cytochrome_P450_fam2"/>
</dbReference>
<dbReference type="GO" id="GO:0005506">
    <property type="term" value="F:iron ion binding"/>
    <property type="evidence" value="ECO:0007669"/>
    <property type="project" value="InterPro"/>
</dbReference>
<dbReference type="GO" id="GO:0006805">
    <property type="term" value="P:xenobiotic metabolic process"/>
    <property type="evidence" value="ECO:0007669"/>
    <property type="project" value="TreeGrafter"/>
</dbReference>
<keyword evidence="10 13" id="KW-0408">Iron</keyword>
<dbReference type="OMA" id="HIPEATT"/>
<dbReference type="Gene3D" id="1.10.630.10">
    <property type="entry name" value="Cytochrome P450"/>
    <property type="match status" value="1"/>
</dbReference>
<feature type="binding site" description="axial binding residue" evidence="13">
    <location>
        <position position="447"/>
    </location>
    <ligand>
        <name>heme</name>
        <dbReference type="ChEBI" id="CHEBI:30413"/>
    </ligand>
    <ligandPart>
        <name>Fe</name>
        <dbReference type="ChEBI" id="CHEBI:18248"/>
    </ligandPart>
</feature>
<dbReference type="STRING" id="51511.ENSCSAVP00000003638"/>
<evidence type="ECO:0000256" key="9">
    <source>
        <dbReference type="ARBA" id="ARBA00023002"/>
    </source>
</evidence>
<dbReference type="Proteomes" id="UP000007875">
    <property type="component" value="Unassembled WGS sequence"/>
</dbReference>
<evidence type="ECO:0000256" key="14">
    <source>
        <dbReference type="SAM" id="Phobius"/>
    </source>
</evidence>
<evidence type="ECO:0000256" key="5">
    <source>
        <dbReference type="ARBA" id="ARBA00022617"/>
    </source>
</evidence>
<dbReference type="InterPro" id="IPR002401">
    <property type="entry name" value="Cyt_P450_E_grp-I"/>
</dbReference>
<reference evidence="16" key="1">
    <citation type="submission" date="2003-08" db="EMBL/GenBank/DDBJ databases">
        <authorList>
            <person name="Birren B."/>
            <person name="Nusbaum C."/>
            <person name="Abebe A."/>
            <person name="Abouelleil A."/>
            <person name="Adekoya E."/>
            <person name="Ait-zahra M."/>
            <person name="Allen N."/>
            <person name="Allen T."/>
            <person name="An P."/>
            <person name="Anderson M."/>
            <person name="Anderson S."/>
            <person name="Arachchi H."/>
            <person name="Armbruster J."/>
            <person name="Bachantsang P."/>
            <person name="Baldwin J."/>
            <person name="Barry A."/>
            <person name="Bayul T."/>
            <person name="Blitshsteyn B."/>
            <person name="Bloom T."/>
            <person name="Blye J."/>
            <person name="Boguslavskiy L."/>
            <person name="Borowsky M."/>
            <person name="Boukhgalter B."/>
            <person name="Brunache A."/>
            <person name="Butler J."/>
            <person name="Calixte N."/>
            <person name="Calvo S."/>
            <person name="Camarata J."/>
            <person name="Campo K."/>
            <person name="Chang J."/>
            <person name="Cheshatsang Y."/>
            <person name="Citroen M."/>
            <person name="Collymore A."/>
            <person name="Considine T."/>
            <person name="Cook A."/>
            <person name="Cooke P."/>
            <person name="Corum B."/>
            <person name="Cuomo C."/>
            <person name="David R."/>
            <person name="Dawoe T."/>
            <person name="Degray S."/>
            <person name="Dodge S."/>
            <person name="Dooley K."/>
            <person name="Dorje P."/>
            <person name="Dorjee K."/>
            <person name="Dorris L."/>
            <person name="Duffey N."/>
            <person name="Dupes A."/>
            <person name="Elkins T."/>
            <person name="Engels R."/>
            <person name="Erickson J."/>
            <person name="Farina A."/>
            <person name="Faro S."/>
            <person name="Ferreira P."/>
            <person name="Fischer H."/>
            <person name="Fitzgerald M."/>
            <person name="Foley K."/>
            <person name="Gage D."/>
            <person name="Galagan J."/>
            <person name="Gearin G."/>
            <person name="Gnerre S."/>
            <person name="Gnirke A."/>
            <person name="Goyette A."/>
            <person name="Graham J."/>
            <person name="Grandbois E."/>
            <person name="Gyaltsen K."/>
            <person name="Hafez N."/>
            <person name="Hagopian D."/>
            <person name="Hagos B."/>
            <person name="Hall J."/>
            <person name="Hatcher B."/>
            <person name="Heller A."/>
            <person name="Higgins H."/>
            <person name="Honan T."/>
            <person name="Horn A."/>
            <person name="Houde N."/>
            <person name="Hughes L."/>
            <person name="Hulme W."/>
            <person name="Husby E."/>
            <person name="Iliev I."/>
            <person name="Jaffe D."/>
            <person name="Jones C."/>
            <person name="Kamal M."/>
            <person name="Kamat A."/>
            <person name="Kamvysselis M."/>
            <person name="Karlsson E."/>
            <person name="Kells C."/>
            <person name="Kieu A."/>
            <person name="Kisner P."/>
            <person name="Kodira C."/>
            <person name="Kulbokas E."/>
            <person name="Labutti K."/>
            <person name="Lama D."/>
            <person name="Landers T."/>
            <person name="Leger J."/>
            <person name="Levine S."/>
            <person name="Lewis D."/>
            <person name="Lewis T."/>
            <person name="Lindblad-toh K."/>
            <person name="Liu X."/>
            <person name="Lokyitsang T."/>
            <person name="Lokyitsang Y."/>
            <person name="Lucien O."/>
            <person name="Lui A."/>
            <person name="Ma L.J."/>
            <person name="Mabbitt R."/>
            <person name="Macdonald J."/>
            <person name="Maclean C."/>
            <person name="Major J."/>
            <person name="Manning J."/>
            <person name="Marabella R."/>
            <person name="Maru K."/>
            <person name="Matthews C."/>
            <person name="Mauceli E."/>
            <person name="Mccarthy M."/>
            <person name="Mcdonough S."/>
            <person name="Mcghee T."/>
            <person name="Meldrim J."/>
            <person name="Meneus L."/>
            <person name="Mesirov J."/>
            <person name="Mihalev A."/>
            <person name="Mihova T."/>
            <person name="Mikkelsen T."/>
            <person name="Mlenga V."/>
            <person name="Moru K."/>
            <person name="Mozes J."/>
            <person name="Mulrain L."/>
            <person name="Munson G."/>
            <person name="Naylor J."/>
            <person name="Newes C."/>
            <person name="Nguyen C."/>
            <person name="Nguyen N."/>
            <person name="Nguyen T."/>
            <person name="Nicol R."/>
            <person name="Nielsen C."/>
            <person name="Nizzari M."/>
            <person name="Norbu C."/>
            <person name="Norbu N."/>
            <person name="O'donnell P."/>
            <person name="Okoawo O."/>
            <person name="O'leary S."/>
            <person name="Omotosho B."/>
            <person name="O'neill K."/>
            <person name="Osman S."/>
            <person name="Parker S."/>
            <person name="Perrin D."/>
            <person name="Phunkhang P."/>
            <person name="Piqani B."/>
            <person name="Purcell S."/>
            <person name="Rachupka T."/>
            <person name="Ramasamy U."/>
            <person name="Rameau R."/>
            <person name="Ray V."/>
            <person name="Raymond C."/>
            <person name="Retta R."/>
            <person name="Richardson S."/>
            <person name="Rise C."/>
            <person name="Rodriguez J."/>
            <person name="Rogers J."/>
            <person name="Rogov P."/>
            <person name="Rutman M."/>
            <person name="Schupbach R."/>
            <person name="Seaman C."/>
            <person name="Settipalli S."/>
            <person name="Sharpe T."/>
            <person name="Sheridan J."/>
            <person name="Sherpa N."/>
            <person name="Shi J."/>
            <person name="Smirnov S."/>
            <person name="Smith C."/>
            <person name="Sougnez C."/>
            <person name="Spencer B."/>
            <person name="Stalker J."/>
            <person name="Stange-thomann N."/>
            <person name="Stavropoulos S."/>
            <person name="Stetson K."/>
            <person name="Stone C."/>
            <person name="Stone S."/>
            <person name="Stubbs M."/>
            <person name="Talamas J."/>
            <person name="Tchuinga P."/>
            <person name="Tenzing P."/>
            <person name="Tesfaye S."/>
            <person name="Theodore J."/>
            <person name="Thoulutsang Y."/>
            <person name="Topham K."/>
            <person name="Towey S."/>
            <person name="Tsamla T."/>
            <person name="Tsomo N."/>
            <person name="Vallee D."/>
            <person name="Vassiliev H."/>
            <person name="Venkataraman V."/>
            <person name="Vinson J."/>
            <person name="Vo A."/>
            <person name="Wade C."/>
            <person name="Wang S."/>
            <person name="Wangchuk T."/>
            <person name="Wangdi T."/>
            <person name="Whittaker C."/>
            <person name="Wilkinson J."/>
            <person name="Wu Y."/>
            <person name="Wyman D."/>
            <person name="Yadav S."/>
            <person name="Yang S."/>
            <person name="Yang X."/>
            <person name="Yeager S."/>
            <person name="Yee E."/>
            <person name="Young G."/>
            <person name="Zainoun J."/>
            <person name="Zembeck L."/>
            <person name="Zimmer A."/>
            <person name="Zody M."/>
            <person name="Lander E."/>
        </authorList>
    </citation>
    <scope>NUCLEOTIDE SEQUENCE [LARGE SCALE GENOMIC DNA]</scope>
</reference>
<keyword evidence="16" id="KW-1185">Reference proteome</keyword>
<dbReference type="GO" id="GO:0005789">
    <property type="term" value="C:endoplasmic reticulum membrane"/>
    <property type="evidence" value="ECO:0007669"/>
    <property type="project" value="UniProtKB-SubCell"/>
</dbReference>
<protein>
    <submittedName>
        <fullName evidence="15">Uncharacterized protein</fullName>
    </submittedName>
</protein>
<dbReference type="InterPro" id="IPR036396">
    <property type="entry name" value="Cyt_P450_sf"/>
</dbReference>
<dbReference type="GeneTree" id="ENSGT00940000160689"/>
<reference evidence="15" key="3">
    <citation type="submission" date="2025-09" db="UniProtKB">
        <authorList>
            <consortium name="Ensembl"/>
        </authorList>
    </citation>
    <scope>IDENTIFICATION</scope>
</reference>
<name>H2YE90_CIOSA</name>
<evidence type="ECO:0000256" key="10">
    <source>
        <dbReference type="ARBA" id="ARBA00023004"/>
    </source>
</evidence>
<dbReference type="GO" id="GO:0008395">
    <property type="term" value="F:steroid hydroxylase activity"/>
    <property type="evidence" value="ECO:0007669"/>
    <property type="project" value="TreeGrafter"/>
</dbReference>